<reference evidence="1 2" key="1">
    <citation type="submission" date="2012-12" db="EMBL/GenBank/DDBJ databases">
        <title>Novel taxa of Listeriaceae from agricultural environments in the United States.</title>
        <authorList>
            <person name="den Bakker H.C."/>
            <person name="Allred A."/>
            <person name="Warchocki S."/>
            <person name="Wright E.M."/>
            <person name="Burrell A."/>
            <person name="Nightingale K.K."/>
            <person name="Kephart D."/>
            <person name="Wiedmann M."/>
        </authorList>
    </citation>
    <scope>NUCLEOTIDE SEQUENCE [LARGE SCALE GENOMIC DNA]</scope>
    <source>
        <strain evidence="1 2">FSL S10-1203</strain>
    </source>
</reference>
<accession>W7E0C2</accession>
<dbReference type="Proteomes" id="UP000019241">
    <property type="component" value="Unassembled WGS sequence"/>
</dbReference>
<dbReference type="AlphaFoldDB" id="W7E0C2"/>
<evidence type="ECO:0000313" key="1">
    <source>
        <dbReference type="EMBL" id="EUJ60373.1"/>
    </source>
</evidence>
<organism evidence="1 2">
    <name type="scientific">Listeria fleischmannii FSL S10-1203</name>
    <dbReference type="NCBI Taxonomy" id="1265822"/>
    <lineage>
        <taxon>Bacteria</taxon>
        <taxon>Bacillati</taxon>
        <taxon>Bacillota</taxon>
        <taxon>Bacilli</taxon>
        <taxon>Bacillales</taxon>
        <taxon>Listeriaceae</taxon>
        <taxon>Listeria</taxon>
    </lineage>
</organism>
<dbReference type="PATRIC" id="fig|1265822.4.peg.1065"/>
<proteinExistence type="predicted"/>
<evidence type="ECO:0000313" key="2">
    <source>
        <dbReference type="Proteomes" id="UP000019241"/>
    </source>
</evidence>
<dbReference type="EMBL" id="AODM01000014">
    <property type="protein sequence ID" value="EUJ60373.1"/>
    <property type="molecule type" value="Genomic_DNA"/>
</dbReference>
<protein>
    <submittedName>
        <fullName evidence="1">Uncharacterized protein</fullName>
    </submittedName>
</protein>
<gene>
    <name evidence="1" type="ORF">MCOL2_05233</name>
</gene>
<name>W7E0C2_9LIST</name>
<comment type="caution">
    <text evidence="1">The sequence shown here is derived from an EMBL/GenBank/DDBJ whole genome shotgun (WGS) entry which is preliminary data.</text>
</comment>
<sequence length="70" mass="8403">MILVYLKFVNKFFKGLAKTDDEYQKRESELQFFFDLLLPEKPVSELTSVNKISFMSEHIPFEKVKKSLRR</sequence>